<accession>A0A8D8A4L3</accession>
<dbReference type="AlphaFoldDB" id="A0A8D8A4L3"/>
<reference evidence="1" key="1">
    <citation type="submission" date="2021-05" db="EMBL/GenBank/DDBJ databases">
        <authorList>
            <person name="Alioto T."/>
            <person name="Alioto T."/>
            <person name="Gomez Garrido J."/>
        </authorList>
    </citation>
    <scope>NUCLEOTIDE SEQUENCE</scope>
</reference>
<evidence type="ECO:0000313" key="1">
    <source>
        <dbReference type="EMBL" id="CAG6450173.1"/>
    </source>
</evidence>
<proteinExistence type="predicted"/>
<name>A0A8D8A4L3_CULPI</name>
<organism evidence="1">
    <name type="scientific">Culex pipiens</name>
    <name type="common">House mosquito</name>
    <dbReference type="NCBI Taxonomy" id="7175"/>
    <lineage>
        <taxon>Eukaryota</taxon>
        <taxon>Metazoa</taxon>
        <taxon>Ecdysozoa</taxon>
        <taxon>Arthropoda</taxon>
        <taxon>Hexapoda</taxon>
        <taxon>Insecta</taxon>
        <taxon>Pterygota</taxon>
        <taxon>Neoptera</taxon>
        <taxon>Endopterygota</taxon>
        <taxon>Diptera</taxon>
        <taxon>Nematocera</taxon>
        <taxon>Culicoidea</taxon>
        <taxon>Culicidae</taxon>
        <taxon>Culicinae</taxon>
        <taxon>Culicini</taxon>
        <taxon>Culex</taxon>
        <taxon>Culex</taxon>
    </lineage>
</organism>
<sequence length="135" mass="14867">MIAGIVQILLLHNRLPERTHLGKGSVQLGLVDERWPLGVELGLVAQPLVHVPIVQFPGGILPHRVPRTVERLHLFRGKQLADDLGVVTHQRVRESDVVDQERLHDHVGQLGEGLLVQVVMIGKVVQHPATATTSL</sequence>
<dbReference type="EMBL" id="HBUE01015109">
    <property type="protein sequence ID" value="CAG6450173.1"/>
    <property type="molecule type" value="Transcribed_RNA"/>
</dbReference>
<protein>
    <submittedName>
        <fullName evidence="1">(northern house mosquito) hypothetical protein</fullName>
    </submittedName>
</protein>